<organism evidence="1">
    <name type="scientific">marine metagenome</name>
    <dbReference type="NCBI Taxonomy" id="408172"/>
    <lineage>
        <taxon>unclassified sequences</taxon>
        <taxon>metagenomes</taxon>
        <taxon>ecological metagenomes</taxon>
    </lineage>
</organism>
<dbReference type="AlphaFoldDB" id="A0A381X0G6"/>
<protein>
    <submittedName>
        <fullName evidence="1">Uncharacterized protein</fullName>
    </submittedName>
</protein>
<accession>A0A381X0G6</accession>
<sequence>VENTKAKGLRTLFVAGLQPTSKILKYAKENKIKHIYLGANHSFVPNLDWNYNSVKKCLLEGYIVTLNYPINYHNNVIEELRELYKDKNFIPQVSIQFPNVEYENINLNIKIDDLDFEATNNGVWCFGLSDVCTDDNKTTWDKYKSDKIL</sequence>
<reference evidence="1" key="1">
    <citation type="submission" date="2018-05" db="EMBL/GenBank/DDBJ databases">
        <authorList>
            <person name="Lanie J.A."/>
            <person name="Ng W.-L."/>
            <person name="Kazmierczak K.M."/>
            <person name="Andrzejewski T.M."/>
            <person name="Davidsen T.M."/>
            <person name="Wayne K.J."/>
            <person name="Tettelin H."/>
            <person name="Glass J.I."/>
            <person name="Rusch D."/>
            <person name="Podicherti R."/>
            <person name="Tsui H.-C.T."/>
            <person name="Winkler M.E."/>
        </authorList>
    </citation>
    <scope>NUCLEOTIDE SEQUENCE</scope>
</reference>
<feature type="non-terminal residue" evidence="1">
    <location>
        <position position="1"/>
    </location>
</feature>
<proteinExistence type="predicted"/>
<evidence type="ECO:0000313" key="1">
    <source>
        <dbReference type="EMBL" id="SVA58279.1"/>
    </source>
</evidence>
<dbReference type="EMBL" id="UINC01013498">
    <property type="protein sequence ID" value="SVA58279.1"/>
    <property type="molecule type" value="Genomic_DNA"/>
</dbReference>
<name>A0A381X0G6_9ZZZZ</name>
<gene>
    <name evidence="1" type="ORF">METZ01_LOCUS111133</name>
</gene>